<dbReference type="EMBL" id="JALJYF010000001">
    <property type="protein sequence ID" value="MCP1726475.1"/>
    <property type="molecule type" value="Genomic_DNA"/>
</dbReference>
<feature type="chain" id="PRO_5047529346" evidence="2">
    <location>
        <begin position="32"/>
        <end position="235"/>
    </location>
</feature>
<keyword evidence="2" id="KW-0732">Signal</keyword>
<dbReference type="PIRSF" id="PIRSF004649">
    <property type="entry name" value="MlaC"/>
    <property type="match status" value="1"/>
</dbReference>
<dbReference type="Pfam" id="PF05494">
    <property type="entry name" value="MlaC"/>
    <property type="match status" value="1"/>
</dbReference>
<dbReference type="Proteomes" id="UP001523550">
    <property type="component" value="Unassembled WGS sequence"/>
</dbReference>
<sequence length="235" mass="27150">MRTWNKFTLMSAVVSIFSALTLLAWTPPAKAESLPDPAEMVERTANEILNELKERREEMQEDPREAYEFVEEILLPVFDVPYATRLVMGRHGRDASREQRRAFGEAFYSFLVRSYADGLIEYDISDVDIEVRPVRGEPDPDRTRVRTVIKRSDGGDIPVDYSLRYTDDGWKVFDVTIEGVSYVTNYRNSFDSEIRQRGLDTVIERLEERARKAGEELEESMEEGAEDQSDEDSDE</sequence>
<evidence type="ECO:0000313" key="3">
    <source>
        <dbReference type="EMBL" id="MCP1726475.1"/>
    </source>
</evidence>
<dbReference type="PANTHER" id="PTHR36573:SF1">
    <property type="entry name" value="INTERMEMBRANE PHOSPHOLIPID TRANSPORT SYSTEM BINDING PROTEIN MLAC"/>
    <property type="match status" value="1"/>
</dbReference>
<protein>
    <submittedName>
        <fullName evidence="3">Phospholipid transport system substrate-binding protein</fullName>
    </submittedName>
</protein>
<proteinExistence type="predicted"/>
<feature type="region of interest" description="Disordered" evidence="1">
    <location>
        <begin position="210"/>
        <end position="235"/>
    </location>
</feature>
<name>A0ABT1G6A5_9GAMM</name>
<comment type="caution">
    <text evidence="3">The sequence shown here is derived from an EMBL/GenBank/DDBJ whole genome shotgun (WGS) entry which is preliminary data.</text>
</comment>
<dbReference type="Gene3D" id="3.10.450.710">
    <property type="entry name" value="Tgt2/MlaC"/>
    <property type="match status" value="1"/>
</dbReference>
<feature type="signal peptide" evidence="2">
    <location>
        <begin position="1"/>
        <end position="31"/>
    </location>
</feature>
<organism evidence="3 4">
    <name type="scientific">Natronospira proteinivora</name>
    <dbReference type="NCBI Taxonomy" id="1807133"/>
    <lineage>
        <taxon>Bacteria</taxon>
        <taxon>Pseudomonadati</taxon>
        <taxon>Pseudomonadota</taxon>
        <taxon>Gammaproteobacteria</taxon>
        <taxon>Natronospirales</taxon>
        <taxon>Natronospiraceae</taxon>
        <taxon>Natronospira</taxon>
    </lineage>
</organism>
<evidence type="ECO:0000313" key="4">
    <source>
        <dbReference type="Proteomes" id="UP001523550"/>
    </source>
</evidence>
<dbReference type="PANTHER" id="PTHR36573">
    <property type="entry name" value="INTERMEMBRANE PHOSPHOLIPID TRANSPORT SYSTEM BINDING PROTEIN MLAC"/>
    <property type="match status" value="1"/>
</dbReference>
<dbReference type="InterPro" id="IPR042245">
    <property type="entry name" value="Tgt2/MlaC_sf"/>
</dbReference>
<accession>A0ABT1G6A5</accession>
<dbReference type="RefSeq" id="WP_253444820.1">
    <property type="nucleotide sequence ID" value="NZ_JALJYF010000001.1"/>
</dbReference>
<dbReference type="InterPro" id="IPR008869">
    <property type="entry name" value="MlaC/ttg2D"/>
</dbReference>
<evidence type="ECO:0000256" key="2">
    <source>
        <dbReference type="SAM" id="SignalP"/>
    </source>
</evidence>
<evidence type="ECO:0000256" key="1">
    <source>
        <dbReference type="SAM" id="MobiDB-lite"/>
    </source>
</evidence>
<keyword evidence="4" id="KW-1185">Reference proteome</keyword>
<feature type="compositionally biased region" description="Acidic residues" evidence="1">
    <location>
        <begin position="216"/>
        <end position="235"/>
    </location>
</feature>
<reference evidence="3 4" key="1">
    <citation type="submission" date="2022-03" db="EMBL/GenBank/DDBJ databases">
        <title>Genomic Encyclopedia of Type Strains, Phase III (KMG-III): the genomes of soil and plant-associated and newly described type strains.</title>
        <authorList>
            <person name="Whitman W."/>
        </authorList>
    </citation>
    <scope>NUCLEOTIDE SEQUENCE [LARGE SCALE GENOMIC DNA]</scope>
    <source>
        <strain evidence="3 4">BSker1</strain>
    </source>
</reference>
<gene>
    <name evidence="3" type="ORF">J2T60_000440</name>
</gene>